<feature type="region of interest" description="Disordered" evidence="7">
    <location>
        <begin position="651"/>
        <end position="695"/>
    </location>
</feature>
<comment type="subcellular location">
    <subcellularLocation>
        <location evidence="1">Nucleus</location>
        <location evidence="1">Nucleolus</location>
    </subcellularLocation>
</comment>
<dbReference type="GO" id="GO:0030692">
    <property type="term" value="C:Noc4p-Nop14p complex"/>
    <property type="evidence" value="ECO:0007669"/>
    <property type="project" value="TreeGrafter"/>
</dbReference>
<name>A0A4Z1SL46_GIAMU</name>
<feature type="compositionally biased region" description="Basic and acidic residues" evidence="7">
    <location>
        <begin position="718"/>
        <end position="734"/>
    </location>
</feature>
<gene>
    <name evidence="8" type="ORF">GMRT_13396</name>
</gene>
<feature type="compositionally biased region" description="Basic and acidic residues" evidence="7">
    <location>
        <begin position="207"/>
        <end position="217"/>
    </location>
</feature>
<dbReference type="Proteomes" id="UP000315496">
    <property type="component" value="Chromosome 5"/>
</dbReference>
<dbReference type="PANTHER" id="PTHR23183:SF0">
    <property type="entry name" value="NUCLEOLAR PROTEIN 14"/>
    <property type="match status" value="1"/>
</dbReference>
<keyword evidence="9" id="KW-1185">Reference proteome</keyword>
<evidence type="ECO:0000313" key="8">
    <source>
        <dbReference type="EMBL" id="TNJ26364.1"/>
    </source>
</evidence>
<reference evidence="8 9" key="1">
    <citation type="submission" date="2019-05" db="EMBL/GenBank/DDBJ databases">
        <title>The compact genome of Giardia muris reveals important steps in the evolution of intestinal protozoan parasites.</title>
        <authorList>
            <person name="Xu F."/>
            <person name="Jimenez-Gonzalez A."/>
            <person name="Einarsson E."/>
            <person name="Astvaldsson A."/>
            <person name="Peirasmaki D."/>
            <person name="Eckmann L."/>
            <person name="Andersson J.O."/>
            <person name="Svard S.G."/>
            <person name="Jerlstrom-Hultqvist J."/>
        </authorList>
    </citation>
    <scope>NUCLEOTIDE SEQUENCE [LARGE SCALE GENOMIC DNA]</scope>
    <source>
        <strain evidence="8 9">Roberts-Thomson</strain>
    </source>
</reference>
<feature type="compositionally biased region" description="Basic and acidic residues" evidence="7">
    <location>
        <begin position="78"/>
        <end position="95"/>
    </location>
</feature>
<organism evidence="8 9">
    <name type="scientific">Giardia muris</name>
    <dbReference type="NCBI Taxonomy" id="5742"/>
    <lineage>
        <taxon>Eukaryota</taxon>
        <taxon>Metamonada</taxon>
        <taxon>Diplomonadida</taxon>
        <taxon>Hexamitidae</taxon>
        <taxon>Giardiinae</taxon>
        <taxon>Giardia</taxon>
    </lineage>
</organism>
<accession>A0A4Z1SL46</accession>
<comment type="caution">
    <text evidence="8">The sequence shown here is derived from an EMBL/GenBank/DDBJ whole genome shotgun (WGS) entry which is preliminary data.</text>
</comment>
<feature type="region of interest" description="Disordered" evidence="7">
    <location>
        <begin position="192"/>
        <end position="255"/>
    </location>
</feature>
<dbReference type="GO" id="GO:0032040">
    <property type="term" value="C:small-subunit processome"/>
    <property type="evidence" value="ECO:0007669"/>
    <property type="project" value="InterPro"/>
</dbReference>
<feature type="compositionally biased region" description="Basic and acidic residues" evidence="7">
    <location>
        <begin position="1"/>
        <end position="17"/>
    </location>
</feature>
<keyword evidence="3" id="KW-0690">Ribosome biogenesis</keyword>
<dbReference type="VEuPathDB" id="GiardiaDB:GMRT_13396"/>
<comment type="similarity">
    <text evidence="2">Belongs to the NOP14 family.</text>
</comment>
<dbReference type="Pfam" id="PF04147">
    <property type="entry name" value="Nop14"/>
    <property type="match status" value="1"/>
</dbReference>
<evidence type="ECO:0000256" key="5">
    <source>
        <dbReference type="ARBA" id="ARBA00023242"/>
    </source>
</evidence>
<sequence>MAGHMRDRVRARLEAAKRRLGVTGDANPFDLRSKPSRSTPVGGQSGRSRLRPESKLVNGNGESGVSSGLLDQRATLQPRKEGYPHPRTDAAREMPDGTPRAFTSRDAYAEVRMRSKQHRLEEQRQSRDVRDRIDALDAKTAELRLQSRLPQAERRREPPIAVDFQPISGQAVPAHRGSATVADAIRVGAERLRELDRGAPSRRRQQQRAEADRREAGDDAENLYGNLEFSADSSESSTGDSSASTADPSDPSYRPEVQCTALSRLTFVLDVPDEQEAFMALLDDVASTDEILVLDRLIKSNSTLLTQGNKPAMDRLAGFCVRRFETLLFVREDLDLARLDSLARALRHITTEVPRTLGAHYQGLILRLHGNLRRVNYLATEGCGAALPTLQALEAAIPFDSAGPNTFYELWGRHLFGAVVVGRLLAVVFPQGSFYGADPALGLPLFREQPLISAFFLAIDTALQSLVLRVRAGCGAPTVELVRDTLCLQALLSVAASLASAVQLFFPTIVTGLQAALEGFDALLVAAVPAPLLTDAAVRFRALPVAAEHRLDIADVFVGSPTLTLGGLLGGLASTLNVALLTRLFVDPLALGGVRAALPAWLSGGADEPFTLGWCAHQLRDEAIASAAAASAPSWARERAREIETHAPLFRQDFAPGKTMDPSAARERERRLQKREKRQARDELRSAQRVSRARTAARLAQDAALRQARRAALGGVRRSLESDQHGYKELDRLGRKLKRR</sequence>
<evidence type="ECO:0000256" key="4">
    <source>
        <dbReference type="ARBA" id="ARBA00022552"/>
    </source>
</evidence>
<dbReference type="AlphaFoldDB" id="A0A4Z1SL46"/>
<evidence type="ECO:0000256" key="1">
    <source>
        <dbReference type="ARBA" id="ARBA00004604"/>
    </source>
</evidence>
<evidence type="ECO:0000256" key="2">
    <source>
        <dbReference type="ARBA" id="ARBA00007466"/>
    </source>
</evidence>
<feature type="region of interest" description="Disordered" evidence="7">
    <location>
        <begin position="1"/>
        <end position="102"/>
    </location>
</feature>
<evidence type="ECO:0000256" key="6">
    <source>
        <dbReference type="ARBA" id="ARBA00024695"/>
    </source>
</evidence>
<dbReference type="InterPro" id="IPR007276">
    <property type="entry name" value="Nop14"/>
</dbReference>
<evidence type="ECO:0000313" key="9">
    <source>
        <dbReference type="Proteomes" id="UP000315496"/>
    </source>
</evidence>
<evidence type="ECO:0000256" key="3">
    <source>
        <dbReference type="ARBA" id="ARBA00022517"/>
    </source>
</evidence>
<dbReference type="EMBL" id="VDLU01000005">
    <property type="protein sequence ID" value="TNJ26364.1"/>
    <property type="molecule type" value="Genomic_DNA"/>
</dbReference>
<dbReference type="OrthoDB" id="10254002at2759"/>
<proteinExistence type="inferred from homology"/>
<feature type="compositionally biased region" description="Low complexity" evidence="7">
    <location>
        <begin position="56"/>
        <end position="70"/>
    </location>
</feature>
<protein>
    <submittedName>
        <fullName evidence="8">Nop14-like family protein</fullName>
    </submittedName>
</protein>
<dbReference type="GO" id="GO:0030490">
    <property type="term" value="P:maturation of SSU-rRNA"/>
    <property type="evidence" value="ECO:0007669"/>
    <property type="project" value="TreeGrafter"/>
</dbReference>
<feature type="region of interest" description="Disordered" evidence="7">
    <location>
        <begin position="710"/>
        <end position="740"/>
    </location>
</feature>
<comment type="function">
    <text evidence="6">Involved in nucleolar processing of pre-18S ribosomal RNA. Has a role in the nuclear export of 40S pre-ribosomal subunit to the cytoplasm.</text>
</comment>
<keyword evidence="4" id="KW-0698">rRNA processing</keyword>
<keyword evidence="5" id="KW-0539">Nucleus</keyword>
<feature type="compositionally biased region" description="Low complexity" evidence="7">
    <location>
        <begin position="230"/>
        <end position="252"/>
    </location>
</feature>
<dbReference type="PANTHER" id="PTHR23183">
    <property type="entry name" value="NOP14"/>
    <property type="match status" value="1"/>
</dbReference>
<evidence type="ECO:0000256" key="7">
    <source>
        <dbReference type="SAM" id="MobiDB-lite"/>
    </source>
</evidence>